<dbReference type="NCBIfam" id="TIGR00391">
    <property type="entry name" value="hydA"/>
    <property type="match status" value="1"/>
</dbReference>
<dbReference type="AlphaFoldDB" id="A0A3N5AFV1"/>
<dbReference type="InterPro" id="IPR006137">
    <property type="entry name" value="NADH_UbQ_OxRdtase-like_20kDa"/>
</dbReference>
<evidence type="ECO:0000256" key="2">
    <source>
        <dbReference type="ARBA" id="ARBA00001966"/>
    </source>
</evidence>
<reference evidence="16 17" key="1">
    <citation type="submission" date="2018-11" db="EMBL/GenBank/DDBJ databases">
        <title>Genomic Encyclopedia of Type Strains, Phase IV (KMG-IV): sequencing the most valuable type-strain genomes for metagenomic binning, comparative biology and taxonomic classification.</title>
        <authorList>
            <person name="Goeker M."/>
        </authorList>
    </citation>
    <scope>NUCLEOTIDE SEQUENCE [LARGE SCALE GENOMIC DNA]</scope>
    <source>
        <strain evidence="16 17">DSM 102936</strain>
    </source>
</reference>
<gene>
    <name evidence="16" type="ORF">EDD75_1942</name>
</gene>
<feature type="binding site" evidence="13">
    <location>
        <position position="244"/>
    </location>
    <ligand>
        <name>[3Fe-4S] cluster</name>
        <dbReference type="ChEBI" id="CHEBI:21137"/>
    </ligand>
</feature>
<comment type="cofactor">
    <cofactor evidence="2">
        <name>[4Fe-4S] cluster</name>
        <dbReference type="ChEBI" id="CHEBI:49883"/>
    </cofactor>
</comment>
<feature type="domain" description="NADH:ubiquinone oxidoreductase-like 20kDa subunit" evidence="14">
    <location>
        <begin position="13"/>
        <end position="163"/>
    </location>
</feature>
<evidence type="ECO:0000256" key="6">
    <source>
        <dbReference type="ARBA" id="ARBA00022485"/>
    </source>
</evidence>
<dbReference type="GO" id="GO:0046872">
    <property type="term" value="F:metal ion binding"/>
    <property type="evidence" value="ECO:0007669"/>
    <property type="project" value="UniProtKB-KW"/>
</dbReference>
<dbReference type="GO" id="GO:0009375">
    <property type="term" value="C:ferredoxin hydrogenase complex"/>
    <property type="evidence" value="ECO:0007669"/>
    <property type="project" value="InterPro"/>
</dbReference>
<sequence length="330" mass="35523">MRPKIIWLTTNSCAGDILSLLNARHPNFCQMAEDYFDFRFEPFTMAAEGDLALEPLAAALNGAAGEYILVVEGNIPTAAQGRYCVIAYRAGQPWTALEAVQELAAKARYVVAAGTCAAFGGPYAAHPNPTGAKPVSAVVPQKVINVPGCPVHPDWLAGTLYHLVAHGEPELDAYNRPLIYFGETVHDRCPRRADFENGNFASQPGEPGCLYRLGCKGPVTHADCPVRQWCGEHTNWPVGANTPCIGCASPEFPDGLSPFFEHLPDFKAPPLRLSADRAGLFTGALTALGIGAHLTANIATGRLAQTLKKARKGKTRTARALRKLLPRRLD</sequence>
<keyword evidence="7 13" id="KW-0479">Metal-binding</keyword>
<keyword evidence="6 13" id="KW-0004">4Fe-4S</keyword>
<dbReference type="OrthoDB" id="9766729at2"/>
<evidence type="ECO:0000256" key="11">
    <source>
        <dbReference type="ARBA" id="ARBA00023014"/>
    </source>
</evidence>
<dbReference type="PANTHER" id="PTHR30013:SF7">
    <property type="entry name" value="HYDROGENASE-2 SMALL CHAIN"/>
    <property type="match status" value="1"/>
</dbReference>
<feature type="domain" description="Cytochrome-c3 hydrogenase C-terminal" evidence="15">
    <location>
        <begin position="181"/>
        <end position="259"/>
    </location>
</feature>
<feature type="binding site" evidence="13">
    <location>
        <position position="186"/>
    </location>
    <ligand>
        <name>[4Fe-4S] cluster</name>
        <dbReference type="ChEBI" id="CHEBI:49883"/>
        <label>2</label>
    </ligand>
</feature>
<keyword evidence="11 13" id="KW-0411">Iron-sulfur</keyword>
<evidence type="ECO:0000313" key="16">
    <source>
        <dbReference type="EMBL" id="RPF42830.1"/>
    </source>
</evidence>
<dbReference type="PRINTS" id="PR00614">
    <property type="entry name" value="NIHGNASESMLL"/>
</dbReference>
<comment type="subcellular location">
    <subcellularLocation>
        <location evidence="3">Cell envelope</location>
    </subcellularLocation>
</comment>
<dbReference type="Gene3D" id="4.10.480.10">
    <property type="entry name" value="Cytochrome-c3 hydrogenase, C-terminal domain"/>
    <property type="match status" value="1"/>
</dbReference>
<keyword evidence="10 13" id="KW-0408">Iron</keyword>
<feature type="binding site" evidence="13">
    <location>
        <position position="224"/>
    </location>
    <ligand>
        <name>[3Fe-4S] cluster</name>
        <dbReference type="ChEBI" id="CHEBI:21137"/>
    </ligand>
</feature>
<evidence type="ECO:0000256" key="10">
    <source>
        <dbReference type="ARBA" id="ARBA00023004"/>
    </source>
</evidence>
<dbReference type="GO" id="GO:0009061">
    <property type="term" value="P:anaerobic respiration"/>
    <property type="evidence" value="ECO:0007669"/>
    <property type="project" value="TreeGrafter"/>
</dbReference>
<evidence type="ECO:0000256" key="12">
    <source>
        <dbReference type="ARBA" id="ARBA00023291"/>
    </source>
</evidence>
<evidence type="ECO:0000256" key="5">
    <source>
        <dbReference type="ARBA" id="ARBA00011771"/>
    </source>
</evidence>
<evidence type="ECO:0000256" key="8">
    <source>
        <dbReference type="ARBA" id="ARBA00022729"/>
    </source>
</evidence>
<feature type="binding site" evidence="13">
    <location>
        <position position="13"/>
    </location>
    <ligand>
        <name>[4Fe-4S] cluster</name>
        <dbReference type="ChEBI" id="CHEBI:49883"/>
        <label>1</label>
    </ligand>
</feature>
<dbReference type="EMBL" id="RKRE01000003">
    <property type="protein sequence ID" value="RPF42830.1"/>
    <property type="molecule type" value="Genomic_DNA"/>
</dbReference>
<evidence type="ECO:0000256" key="7">
    <source>
        <dbReference type="ARBA" id="ARBA00022723"/>
    </source>
</evidence>
<comment type="caution">
    <text evidence="16">The sequence shown here is derived from an EMBL/GenBank/DDBJ whole genome shotgun (WGS) entry which is preliminary data.</text>
</comment>
<name>A0A3N5AFV1_9THEO</name>
<dbReference type="InterPro" id="IPR037024">
    <property type="entry name" value="NiFe_Hase_small_N_sf"/>
</dbReference>
<feature type="binding site" evidence="13">
    <location>
        <position position="215"/>
    </location>
    <ligand>
        <name>[4Fe-4S] cluster</name>
        <dbReference type="ChEBI" id="CHEBI:49883"/>
        <label>2</label>
    </ligand>
</feature>
<feature type="binding site" evidence="13">
    <location>
        <position position="149"/>
    </location>
    <ligand>
        <name>[4Fe-4S] cluster</name>
        <dbReference type="ChEBI" id="CHEBI:49883"/>
        <label>1</label>
    </ligand>
</feature>
<protein>
    <submittedName>
        <fullName evidence="16">Hydrogenase small subunit</fullName>
    </submittedName>
</protein>
<organism evidence="16 17">
    <name type="scientific">Thermodesulfitimonas autotrophica</name>
    <dbReference type="NCBI Taxonomy" id="1894989"/>
    <lineage>
        <taxon>Bacteria</taxon>
        <taxon>Bacillati</taxon>
        <taxon>Bacillota</taxon>
        <taxon>Clostridia</taxon>
        <taxon>Thermoanaerobacterales</taxon>
        <taxon>Thermoanaerobacteraceae</taxon>
        <taxon>Thermodesulfitimonas</taxon>
    </lineage>
</organism>
<feature type="binding site" evidence="13">
    <location>
        <position position="189"/>
    </location>
    <ligand>
        <name>[4Fe-4S] cluster</name>
        <dbReference type="ChEBI" id="CHEBI:49883"/>
        <label>2</label>
    </ligand>
</feature>
<evidence type="ECO:0000256" key="4">
    <source>
        <dbReference type="ARBA" id="ARBA00006605"/>
    </source>
</evidence>
<feature type="binding site" evidence="13">
    <location>
        <position position="209"/>
    </location>
    <ligand>
        <name>[4Fe-4S] cluster</name>
        <dbReference type="ChEBI" id="CHEBI:49883"/>
        <label>2</label>
    </ligand>
</feature>
<dbReference type="GO" id="GO:0016020">
    <property type="term" value="C:membrane"/>
    <property type="evidence" value="ECO:0007669"/>
    <property type="project" value="TreeGrafter"/>
</dbReference>
<comment type="cofactor">
    <cofactor evidence="1">
        <name>[3Fe-4S] cluster</name>
        <dbReference type="ChEBI" id="CHEBI:21137"/>
    </cofactor>
</comment>
<dbReference type="GO" id="GO:0030313">
    <property type="term" value="C:cell envelope"/>
    <property type="evidence" value="ECO:0007669"/>
    <property type="project" value="UniProtKB-SubCell"/>
</dbReference>
<feature type="binding site" evidence="13">
    <location>
        <position position="247"/>
    </location>
    <ligand>
        <name>[3Fe-4S] cluster</name>
        <dbReference type="ChEBI" id="CHEBI:21137"/>
    </ligand>
</feature>
<dbReference type="InterPro" id="IPR027394">
    <property type="entry name" value="Cytochrome-c3_hydrogenase_C"/>
</dbReference>
<dbReference type="GO" id="GO:0051539">
    <property type="term" value="F:4 iron, 4 sulfur cluster binding"/>
    <property type="evidence" value="ECO:0007669"/>
    <property type="project" value="UniProtKB-KW"/>
</dbReference>
<evidence type="ECO:0000256" key="1">
    <source>
        <dbReference type="ARBA" id="ARBA00001927"/>
    </source>
</evidence>
<evidence type="ECO:0000256" key="9">
    <source>
        <dbReference type="ARBA" id="ARBA00023002"/>
    </source>
</evidence>
<dbReference type="GO" id="GO:0044569">
    <property type="term" value="C:[Ni-Fe] hydrogenase complex"/>
    <property type="evidence" value="ECO:0007669"/>
    <property type="project" value="TreeGrafter"/>
</dbReference>
<comment type="subunit">
    <text evidence="5">Heterodimer of a large and a small subunit.</text>
</comment>
<evidence type="ECO:0000256" key="3">
    <source>
        <dbReference type="ARBA" id="ARBA00004196"/>
    </source>
</evidence>
<dbReference type="Proteomes" id="UP000282654">
    <property type="component" value="Unassembled WGS sequence"/>
</dbReference>
<dbReference type="RefSeq" id="WP_123931466.1">
    <property type="nucleotide sequence ID" value="NZ_RKRE01000003.1"/>
</dbReference>
<evidence type="ECO:0000313" key="17">
    <source>
        <dbReference type="Proteomes" id="UP000282654"/>
    </source>
</evidence>
<dbReference type="SUPFAM" id="SSF56770">
    <property type="entry name" value="HydA/Nqo6-like"/>
    <property type="match status" value="1"/>
</dbReference>
<accession>A0A3N5AFV1</accession>
<keyword evidence="9" id="KW-0560">Oxidoreductase</keyword>
<dbReference type="InterPro" id="IPR001821">
    <property type="entry name" value="NiFe_hydrogenase_ssu"/>
</dbReference>
<dbReference type="InterPro" id="IPR037148">
    <property type="entry name" value="NiFe-Hase_small_C_sf"/>
</dbReference>
<evidence type="ECO:0000256" key="13">
    <source>
        <dbReference type="PIRSR" id="PIRSR000310-1"/>
    </source>
</evidence>
<dbReference type="PANTHER" id="PTHR30013">
    <property type="entry name" value="NIFE / NIFESE HYDROGENASE SMALL SUBUNIT FAMILY MEMBER"/>
    <property type="match status" value="1"/>
</dbReference>
<dbReference type="GO" id="GO:0051538">
    <property type="term" value="F:3 iron, 4 sulfur cluster binding"/>
    <property type="evidence" value="ECO:0007669"/>
    <property type="project" value="UniProtKB-KW"/>
</dbReference>
<keyword evidence="12 13" id="KW-0003">3Fe-4S</keyword>
<comment type="similarity">
    <text evidence="4">Belongs to the [NiFe]/[NiFeSe] hydrogenase small subunit family.</text>
</comment>
<evidence type="ECO:0000259" key="15">
    <source>
        <dbReference type="Pfam" id="PF14720"/>
    </source>
</evidence>
<dbReference type="Gene3D" id="3.40.50.700">
    <property type="entry name" value="NADH:ubiquinone oxidoreductase-like, 20kDa subunit"/>
    <property type="match status" value="1"/>
</dbReference>
<dbReference type="GO" id="GO:0009055">
    <property type="term" value="F:electron transfer activity"/>
    <property type="evidence" value="ECO:0007669"/>
    <property type="project" value="TreeGrafter"/>
</dbReference>
<feature type="binding site" evidence="13">
    <location>
        <position position="116"/>
    </location>
    <ligand>
        <name>[4Fe-4S] cluster</name>
        <dbReference type="ChEBI" id="CHEBI:49883"/>
        <label>1</label>
    </ligand>
</feature>
<dbReference type="GO" id="GO:0008901">
    <property type="term" value="F:ferredoxin hydrogenase activity"/>
    <property type="evidence" value="ECO:0007669"/>
    <property type="project" value="InterPro"/>
</dbReference>
<dbReference type="PIRSF" id="PIRSF000310">
    <property type="entry name" value="NiFe_hyd_ssu"/>
    <property type="match status" value="1"/>
</dbReference>
<dbReference type="Pfam" id="PF14720">
    <property type="entry name" value="NiFe_hyd_SSU_C"/>
    <property type="match status" value="1"/>
</dbReference>
<keyword evidence="17" id="KW-1185">Reference proteome</keyword>
<evidence type="ECO:0000259" key="14">
    <source>
        <dbReference type="Pfam" id="PF01058"/>
    </source>
</evidence>
<proteinExistence type="inferred from homology"/>
<dbReference type="Pfam" id="PF01058">
    <property type="entry name" value="Oxidored_q6"/>
    <property type="match status" value="1"/>
</dbReference>
<keyword evidence="8" id="KW-0732">Signal</keyword>